<proteinExistence type="predicted"/>
<comment type="caution">
    <text evidence="1">The sequence shown here is derived from an EMBL/GenBank/DDBJ whole genome shotgun (WGS) entry which is preliminary data.</text>
</comment>
<protein>
    <recommendedName>
        <fullName evidence="3">DUF1508 domain-containing protein</fullName>
    </recommendedName>
</protein>
<dbReference type="EMBL" id="BPRA01000003">
    <property type="protein sequence ID" value="GJE54369.1"/>
    <property type="molecule type" value="Genomic_DNA"/>
</dbReference>
<name>A0ABQ4THR3_9HYPH</name>
<organism evidence="1 2">
    <name type="scientific">Methylobacterium thuringiense</name>
    <dbReference type="NCBI Taxonomy" id="1003091"/>
    <lineage>
        <taxon>Bacteria</taxon>
        <taxon>Pseudomonadati</taxon>
        <taxon>Pseudomonadota</taxon>
        <taxon>Alphaproteobacteria</taxon>
        <taxon>Hyphomicrobiales</taxon>
        <taxon>Methylobacteriaceae</taxon>
        <taxon>Methylobacterium</taxon>
    </lineage>
</organism>
<reference evidence="1" key="1">
    <citation type="journal article" date="2021" name="Front. Microbiol.">
        <title>Comprehensive Comparative Genomics and Phenotyping of Methylobacterium Species.</title>
        <authorList>
            <person name="Alessa O."/>
            <person name="Ogura Y."/>
            <person name="Fujitani Y."/>
            <person name="Takami H."/>
            <person name="Hayashi T."/>
            <person name="Sahin N."/>
            <person name="Tani A."/>
        </authorList>
    </citation>
    <scope>NUCLEOTIDE SEQUENCE</scope>
    <source>
        <strain evidence="1">DSM 23674</strain>
    </source>
</reference>
<dbReference type="Proteomes" id="UP001055101">
    <property type="component" value="Unassembled WGS sequence"/>
</dbReference>
<keyword evidence="2" id="KW-1185">Reference proteome</keyword>
<reference evidence="1" key="2">
    <citation type="submission" date="2021-08" db="EMBL/GenBank/DDBJ databases">
        <authorList>
            <person name="Tani A."/>
            <person name="Ola A."/>
            <person name="Ogura Y."/>
            <person name="Katsura K."/>
            <person name="Hayashi T."/>
        </authorList>
    </citation>
    <scope>NUCLEOTIDE SEQUENCE</scope>
    <source>
        <strain evidence="1">DSM 23674</strain>
    </source>
</reference>
<gene>
    <name evidence="1" type="ORF">EKPJFOCH_0844</name>
</gene>
<accession>A0ABQ4THR3</accession>
<evidence type="ECO:0000313" key="2">
    <source>
        <dbReference type="Proteomes" id="UP001055101"/>
    </source>
</evidence>
<sequence>MFNRTWHDPPMSKSPTRIFKAFARPCSVNIGRFRWMVVANDGGHSEHATNSYVTRDAAQMAGDARAQTLTDMRYVAQ</sequence>
<evidence type="ECO:0000313" key="1">
    <source>
        <dbReference type="EMBL" id="GJE54369.1"/>
    </source>
</evidence>
<evidence type="ECO:0008006" key="3">
    <source>
        <dbReference type="Google" id="ProtNLM"/>
    </source>
</evidence>